<keyword evidence="4" id="KW-1185">Reference proteome</keyword>
<dbReference type="InterPro" id="IPR012919">
    <property type="entry name" value="SUN_dom"/>
</dbReference>
<evidence type="ECO:0000259" key="2">
    <source>
        <dbReference type="Pfam" id="PF07738"/>
    </source>
</evidence>
<accession>A0A2K8MJ95</accession>
<dbReference type="SUPFAM" id="SSF49785">
    <property type="entry name" value="Galactose-binding domain-like"/>
    <property type="match status" value="1"/>
</dbReference>
<dbReference type="RefSeq" id="WP_100283736.1">
    <property type="nucleotide sequence ID" value="NZ_CP024923.1"/>
</dbReference>
<dbReference type="OrthoDB" id="7443820at2"/>
<dbReference type="Pfam" id="PF07738">
    <property type="entry name" value="Sad1_UNC"/>
    <property type="match status" value="1"/>
</dbReference>
<feature type="signal peptide" evidence="1">
    <location>
        <begin position="1"/>
        <end position="28"/>
    </location>
</feature>
<feature type="domain" description="SUN" evidence="2">
    <location>
        <begin position="78"/>
        <end position="176"/>
    </location>
</feature>
<evidence type="ECO:0000256" key="1">
    <source>
        <dbReference type="SAM" id="SignalP"/>
    </source>
</evidence>
<protein>
    <recommendedName>
        <fullName evidence="2">SUN domain-containing protein</fullName>
    </recommendedName>
</protein>
<keyword evidence="1" id="KW-0732">Signal</keyword>
<dbReference type="Gene3D" id="2.60.120.260">
    <property type="entry name" value="Galactose-binding domain-like"/>
    <property type="match status" value="1"/>
</dbReference>
<organism evidence="3 4">
    <name type="scientific">Sphingomonas psychrotolerans</name>
    <dbReference type="NCBI Taxonomy" id="1327635"/>
    <lineage>
        <taxon>Bacteria</taxon>
        <taxon>Pseudomonadati</taxon>
        <taxon>Pseudomonadota</taxon>
        <taxon>Alphaproteobacteria</taxon>
        <taxon>Sphingomonadales</taxon>
        <taxon>Sphingomonadaceae</taxon>
        <taxon>Sphingomonas</taxon>
    </lineage>
</organism>
<dbReference type="InterPro" id="IPR008979">
    <property type="entry name" value="Galactose-bd-like_sf"/>
</dbReference>
<evidence type="ECO:0000313" key="4">
    <source>
        <dbReference type="Proteomes" id="UP000229081"/>
    </source>
</evidence>
<reference evidence="3 4" key="1">
    <citation type="submission" date="2017-11" db="EMBL/GenBank/DDBJ databases">
        <title>Complete genome sequence of Sphingomonas sp. Strain Cra20, a psychrotolerant potential plant growth promoting rhizobacteria.</title>
        <authorList>
            <person name="Luo Y."/>
        </authorList>
    </citation>
    <scope>NUCLEOTIDE SEQUENCE [LARGE SCALE GENOMIC DNA]</scope>
    <source>
        <strain evidence="3 4">Cra20</strain>
    </source>
</reference>
<sequence>MTALRKAHMGAALPMIGAGLLLAAPALAQGAATDLFSYRAGADILEFPDNSPLNRMESSPFNLIDDSASTDWTGDGGAVFVLELAEETELSRIAFDTGGLNRNQKAPKGFTVELSNSSANSGFEKVLSGNLRMNANGQSFAFKPEERPTGRWVRLTILGNHGDDYTGFTGFHGYGRATTQSGDTPDFTGKYEGGSGLGWIRLHQQGDKVTGCYEYQQSRVTGTVSGRVMKLDIVETDSAGDTTRRTGLFQMTPDGRGFRGLVRKNDPSARDAYADYYTAEKTSNKAGGC</sequence>
<gene>
    <name evidence="3" type="ORF">CVN68_19920</name>
</gene>
<dbReference type="Proteomes" id="UP000229081">
    <property type="component" value="Chromosome"/>
</dbReference>
<feature type="chain" id="PRO_5014771947" description="SUN domain-containing protein" evidence="1">
    <location>
        <begin position="29"/>
        <end position="289"/>
    </location>
</feature>
<dbReference type="EMBL" id="CP024923">
    <property type="protein sequence ID" value="ATY33940.1"/>
    <property type="molecule type" value="Genomic_DNA"/>
</dbReference>
<dbReference type="AlphaFoldDB" id="A0A2K8MJ95"/>
<proteinExistence type="predicted"/>
<dbReference type="KEGG" id="sphc:CVN68_19920"/>
<name>A0A2K8MJ95_9SPHN</name>
<evidence type="ECO:0000313" key="3">
    <source>
        <dbReference type="EMBL" id="ATY33940.1"/>
    </source>
</evidence>